<dbReference type="EMBL" id="BJUZ01000005">
    <property type="protein sequence ID" value="GEK94775.1"/>
    <property type="molecule type" value="Genomic_DNA"/>
</dbReference>
<dbReference type="OrthoDB" id="9806457at2"/>
<keyword evidence="2" id="KW-0378">Hydrolase</keyword>
<dbReference type="GO" id="GO:0008233">
    <property type="term" value="F:peptidase activity"/>
    <property type="evidence" value="ECO:0007669"/>
    <property type="project" value="UniProtKB-KW"/>
</dbReference>
<organism evidence="2 3">
    <name type="scientific">Gluconobacter wancherniae NBRC 103581</name>
    <dbReference type="NCBI Taxonomy" id="656744"/>
    <lineage>
        <taxon>Bacteria</taxon>
        <taxon>Pseudomonadati</taxon>
        <taxon>Pseudomonadota</taxon>
        <taxon>Alphaproteobacteria</taxon>
        <taxon>Acetobacterales</taxon>
        <taxon>Acetobacteraceae</taxon>
        <taxon>Gluconobacter</taxon>
    </lineage>
</organism>
<proteinExistence type="predicted"/>
<dbReference type="AlphaFoldDB" id="A0A511B2V8"/>
<keyword evidence="3" id="KW-1185">Reference proteome</keyword>
<dbReference type="InterPro" id="IPR003111">
    <property type="entry name" value="Lon_prtase_N"/>
</dbReference>
<evidence type="ECO:0000313" key="2">
    <source>
        <dbReference type="EMBL" id="GEK94775.1"/>
    </source>
</evidence>
<dbReference type="Proteomes" id="UP000321230">
    <property type="component" value="Unassembled WGS sequence"/>
</dbReference>
<sequence length="231" mass="25842">MASFFEQGFSEGEDEIPRRVPSLSDITLADIPPRLGLFPLPGALLLPGGRLPLNVFEPRYIALLEDALADRRLIGIIQPDSLAEDMDDLDEPDLHTIGTIGRITSFTERSDGTFSITLFGVCRFRLLRESGTDRGWRQGIVDASSFSADLVESEPSPLNRGELMEALRRYFAARRLRTNWPTIEEMDDDTLLLVLPMLVPFSPNEKQALLEAETLNDRAEVLLDLLARGME</sequence>
<reference evidence="2 3" key="1">
    <citation type="submission" date="2019-07" db="EMBL/GenBank/DDBJ databases">
        <title>Whole genome shotgun sequence of Gluconobacter wancherniae NBRC 103581.</title>
        <authorList>
            <person name="Hosoyama A."/>
            <person name="Uohara A."/>
            <person name="Ohji S."/>
            <person name="Ichikawa N."/>
        </authorList>
    </citation>
    <scope>NUCLEOTIDE SEQUENCE [LARGE SCALE GENOMIC DNA]</scope>
    <source>
        <strain evidence="2 3">NBRC 103581</strain>
    </source>
</reference>
<feature type="domain" description="Lon N-terminal" evidence="1">
    <location>
        <begin position="35"/>
        <end position="230"/>
    </location>
</feature>
<dbReference type="SUPFAM" id="SSF88697">
    <property type="entry name" value="PUA domain-like"/>
    <property type="match status" value="1"/>
</dbReference>
<comment type="caution">
    <text evidence="2">The sequence shown here is derived from an EMBL/GenBank/DDBJ whole genome shotgun (WGS) entry which is preliminary data.</text>
</comment>
<dbReference type="PROSITE" id="PS51787">
    <property type="entry name" value="LON_N"/>
    <property type="match status" value="1"/>
</dbReference>
<gene>
    <name evidence="2" type="ORF">GWA01_25450</name>
</gene>
<keyword evidence="2" id="KW-0645">Protease</keyword>
<dbReference type="GO" id="GO:0006508">
    <property type="term" value="P:proteolysis"/>
    <property type="evidence" value="ECO:0007669"/>
    <property type="project" value="UniProtKB-KW"/>
</dbReference>
<protein>
    <submittedName>
        <fullName evidence="2">ATP-dependent protease</fullName>
    </submittedName>
</protein>
<dbReference type="PANTHER" id="PTHR46732">
    <property type="entry name" value="ATP-DEPENDENT PROTEASE LA (LON) DOMAIN PROTEIN"/>
    <property type="match status" value="1"/>
</dbReference>
<name>A0A511B2V8_9PROT</name>
<dbReference type="PANTHER" id="PTHR46732:SF8">
    <property type="entry name" value="ATP-DEPENDENT PROTEASE LA (LON) DOMAIN PROTEIN"/>
    <property type="match status" value="1"/>
</dbReference>
<dbReference type="Gene3D" id="2.30.130.40">
    <property type="entry name" value="LON domain-like"/>
    <property type="match status" value="1"/>
</dbReference>
<evidence type="ECO:0000259" key="1">
    <source>
        <dbReference type="PROSITE" id="PS51787"/>
    </source>
</evidence>
<dbReference type="Pfam" id="PF02190">
    <property type="entry name" value="LON_substr_bdg"/>
    <property type="match status" value="1"/>
</dbReference>
<dbReference type="InterPro" id="IPR046336">
    <property type="entry name" value="Lon_prtase_N_sf"/>
</dbReference>
<dbReference type="SMART" id="SM00464">
    <property type="entry name" value="LON"/>
    <property type="match status" value="1"/>
</dbReference>
<evidence type="ECO:0000313" key="3">
    <source>
        <dbReference type="Proteomes" id="UP000321230"/>
    </source>
</evidence>
<accession>A0A511B2V8</accession>
<dbReference type="RefSeq" id="WP_146798664.1">
    <property type="nucleotide sequence ID" value="NZ_BARC01000009.1"/>
</dbReference>
<dbReference type="InterPro" id="IPR015947">
    <property type="entry name" value="PUA-like_sf"/>
</dbReference>